<dbReference type="CDD" id="cd06267">
    <property type="entry name" value="PBP1_LacI_sugar_binding-like"/>
    <property type="match status" value="1"/>
</dbReference>
<dbReference type="PANTHER" id="PTHR30146:SF151">
    <property type="entry name" value="HTH-TYPE TRANSCRIPTIONAL REPRESSOR CYTR"/>
    <property type="match status" value="1"/>
</dbReference>
<dbReference type="Pfam" id="PF13377">
    <property type="entry name" value="Peripla_BP_3"/>
    <property type="match status" value="1"/>
</dbReference>
<protein>
    <submittedName>
        <fullName evidence="7">LacI family transcriptional regulator</fullName>
    </submittedName>
</protein>
<dbReference type="InterPro" id="IPR000843">
    <property type="entry name" value="HTH_LacI"/>
</dbReference>
<evidence type="ECO:0000256" key="1">
    <source>
        <dbReference type="ARBA" id="ARBA00022491"/>
    </source>
</evidence>
<keyword evidence="4" id="KW-0804">Transcription</keyword>
<evidence type="ECO:0000313" key="7">
    <source>
        <dbReference type="EMBL" id="NJC33688.1"/>
    </source>
</evidence>
<sequence length="345" mass="35858">MAGATIRDVAREAAASVASVSRVLNGSAQVRDSLRVRVENAIATLGYVPHAGARSLSLAQSNAIGVVLPDLHGEFFSELLRGMDQEASARGRQLLLSNIHDDPARAVAALQSMRGRVDGMVLMAPHLDPDALMNGLPSAVPAVMVNCAPHRRPAAELRVDSVAGAVAAVEHLVASGRRRIVHVAGPDSNVDARDRRRGYEQAMAAAGLSPMILEGSFNEADGVRAAEALIARPGMADALFAANDMMAIGAMTTLREAGIGVPDDVAVVGFDDIPMARLISPGLSTVRVDIAALGARAVARLVRQIDGIVDHDIELHPPVLIVRGSSQSNTSTTNPQGGSHGGTCS</sequence>
<keyword evidence="1" id="KW-0678">Repressor</keyword>
<keyword evidence="2" id="KW-0805">Transcription regulation</keyword>
<dbReference type="CDD" id="cd01392">
    <property type="entry name" value="HTH_LacI"/>
    <property type="match status" value="1"/>
</dbReference>
<keyword evidence="8" id="KW-1185">Reference proteome</keyword>
<dbReference type="SUPFAM" id="SSF47413">
    <property type="entry name" value="lambda repressor-like DNA-binding domains"/>
    <property type="match status" value="1"/>
</dbReference>
<accession>A0ABX0XK19</accession>
<evidence type="ECO:0000256" key="2">
    <source>
        <dbReference type="ARBA" id="ARBA00023015"/>
    </source>
</evidence>
<dbReference type="EMBL" id="JAATJE010000001">
    <property type="protein sequence ID" value="NJC33688.1"/>
    <property type="molecule type" value="Genomic_DNA"/>
</dbReference>
<evidence type="ECO:0000313" key="8">
    <source>
        <dbReference type="Proteomes" id="UP000734218"/>
    </source>
</evidence>
<dbReference type="InterPro" id="IPR010982">
    <property type="entry name" value="Lambda_DNA-bd_dom_sf"/>
</dbReference>
<dbReference type="PROSITE" id="PS50932">
    <property type="entry name" value="HTH_LACI_2"/>
    <property type="match status" value="1"/>
</dbReference>
<keyword evidence="3" id="KW-0238">DNA-binding</keyword>
<dbReference type="PANTHER" id="PTHR30146">
    <property type="entry name" value="LACI-RELATED TRANSCRIPTIONAL REPRESSOR"/>
    <property type="match status" value="1"/>
</dbReference>
<reference evidence="7 8" key="1">
    <citation type="submission" date="2020-03" db="EMBL/GenBank/DDBJ databases">
        <title>Genomic Encyclopedia of Type Strains, Phase IV (KMG-IV): sequencing the most valuable type-strain genomes for metagenomic binning, comparative biology and taxonomic classification.</title>
        <authorList>
            <person name="Goeker M."/>
        </authorList>
    </citation>
    <scope>NUCLEOTIDE SEQUENCE [LARGE SCALE GENOMIC DNA]</scope>
    <source>
        <strain evidence="7 8">DSM 27651</strain>
    </source>
</reference>
<dbReference type="SUPFAM" id="SSF53822">
    <property type="entry name" value="Periplasmic binding protein-like I"/>
    <property type="match status" value="1"/>
</dbReference>
<dbReference type="InterPro" id="IPR046335">
    <property type="entry name" value="LacI/GalR-like_sensor"/>
</dbReference>
<dbReference type="RefSeq" id="WP_167953647.1">
    <property type="nucleotide sequence ID" value="NZ_JAATJE010000001.1"/>
</dbReference>
<dbReference type="Pfam" id="PF00356">
    <property type="entry name" value="LacI"/>
    <property type="match status" value="1"/>
</dbReference>
<evidence type="ECO:0000259" key="6">
    <source>
        <dbReference type="PROSITE" id="PS50932"/>
    </source>
</evidence>
<dbReference type="SMART" id="SM00354">
    <property type="entry name" value="HTH_LACI"/>
    <property type="match status" value="1"/>
</dbReference>
<dbReference type="Gene3D" id="3.40.50.2300">
    <property type="match status" value="2"/>
</dbReference>
<evidence type="ECO:0000256" key="3">
    <source>
        <dbReference type="ARBA" id="ARBA00023125"/>
    </source>
</evidence>
<feature type="region of interest" description="Disordered" evidence="5">
    <location>
        <begin position="322"/>
        <end position="345"/>
    </location>
</feature>
<evidence type="ECO:0000256" key="5">
    <source>
        <dbReference type="SAM" id="MobiDB-lite"/>
    </source>
</evidence>
<comment type="caution">
    <text evidence="7">The sequence shown here is derived from an EMBL/GenBank/DDBJ whole genome shotgun (WGS) entry which is preliminary data.</text>
</comment>
<dbReference type="Proteomes" id="UP000734218">
    <property type="component" value="Unassembled WGS sequence"/>
</dbReference>
<feature type="domain" description="HTH lacI-type" evidence="6">
    <location>
        <begin position="4"/>
        <end position="58"/>
    </location>
</feature>
<organism evidence="7 8">
    <name type="scientific">Sphingomonas jejuensis</name>
    <dbReference type="NCBI Taxonomy" id="904715"/>
    <lineage>
        <taxon>Bacteria</taxon>
        <taxon>Pseudomonadati</taxon>
        <taxon>Pseudomonadota</taxon>
        <taxon>Alphaproteobacteria</taxon>
        <taxon>Sphingomonadales</taxon>
        <taxon>Sphingomonadaceae</taxon>
        <taxon>Sphingomonas</taxon>
    </lineage>
</organism>
<gene>
    <name evidence="7" type="ORF">GGR88_001162</name>
</gene>
<proteinExistence type="predicted"/>
<dbReference type="Gene3D" id="1.10.260.40">
    <property type="entry name" value="lambda repressor-like DNA-binding domains"/>
    <property type="match status" value="1"/>
</dbReference>
<evidence type="ECO:0000256" key="4">
    <source>
        <dbReference type="ARBA" id="ARBA00023163"/>
    </source>
</evidence>
<name>A0ABX0XK19_9SPHN</name>
<dbReference type="InterPro" id="IPR028082">
    <property type="entry name" value="Peripla_BP_I"/>
</dbReference>
<feature type="compositionally biased region" description="Low complexity" evidence="5">
    <location>
        <begin position="325"/>
        <end position="334"/>
    </location>
</feature>